<dbReference type="Gene3D" id="3.20.20.120">
    <property type="entry name" value="Enolase-like C-terminal domain"/>
    <property type="match status" value="1"/>
</dbReference>
<dbReference type="Proteomes" id="UP000238218">
    <property type="component" value="Unassembled WGS sequence"/>
</dbReference>
<dbReference type="PANTHER" id="PTHR48073">
    <property type="entry name" value="O-SUCCINYLBENZOATE SYNTHASE-RELATED"/>
    <property type="match status" value="1"/>
</dbReference>
<evidence type="ECO:0000313" key="4">
    <source>
        <dbReference type="Proteomes" id="UP000238218"/>
    </source>
</evidence>
<dbReference type="SFLD" id="SFLDF00009">
    <property type="entry name" value="o-succinylbenzoate_synthase"/>
    <property type="match status" value="1"/>
</dbReference>
<keyword evidence="4" id="KW-1185">Reference proteome</keyword>
<reference evidence="3 4" key="1">
    <citation type="submission" date="2018-02" db="EMBL/GenBank/DDBJ databases">
        <authorList>
            <person name="Moore K."/>
            <person name="Momper L."/>
        </authorList>
    </citation>
    <scope>NUCLEOTIDE SEQUENCE [LARGE SCALE GENOMIC DNA]</scope>
    <source>
        <strain evidence="3 4">CCALA 015</strain>
    </source>
</reference>
<proteinExistence type="predicted"/>
<dbReference type="Gene3D" id="3.30.390.10">
    <property type="entry name" value="Enolase-like, N-terminal domain"/>
    <property type="match status" value="1"/>
</dbReference>
<feature type="domain" description="Mandelate racemase/muconate lactonizing enzyme C-terminal" evidence="2">
    <location>
        <begin position="132"/>
        <end position="237"/>
    </location>
</feature>
<dbReference type="InterPro" id="IPR029017">
    <property type="entry name" value="Enolase-like_N"/>
</dbReference>
<name>A0ABX5FDC2_9CHRO</name>
<sequence>MNARADGGAGPLGPLELRVRAFAFRLPRPLQTANGTVAAKRGWLLRLQGQGGGVGWGEAAPLDPGEADAVAAALEGLGSAVEREDLERRLPALSPSLAFALGAALAEADGAVGAAAGGWLAAPPSAWLLPAGEAMLAALERGLAGAASLPPLSPPTFKWKVAAAADGLERGLLERLLERLPAHGRLRLDANGGWDRATAAAWAERLGPEPRLEWLEQPLHANDQEGHEALALRLPVALDESLRQWPQLRRRWAGWQVRRPSQDGDPRPLLAQLGRGAPQLMVSTGFETGIGARWTAHLAALQWRGPTPVAPGLAPDWSPSGPLFDPDPERVWAAAA</sequence>
<dbReference type="InterPro" id="IPR029065">
    <property type="entry name" value="Enolase_C-like"/>
</dbReference>
<dbReference type="PANTHER" id="PTHR48073:SF2">
    <property type="entry name" value="O-SUCCINYLBENZOATE SYNTHASE"/>
    <property type="match status" value="1"/>
</dbReference>
<keyword evidence="1" id="KW-0479">Metal-binding</keyword>
<dbReference type="RefSeq" id="WP_106219349.1">
    <property type="nucleotide sequence ID" value="NZ_PVWP01000001.1"/>
</dbReference>
<dbReference type="SUPFAM" id="SSF54826">
    <property type="entry name" value="Enolase N-terminal domain-like"/>
    <property type="match status" value="1"/>
</dbReference>
<dbReference type="SFLD" id="SFLDG00180">
    <property type="entry name" value="muconate_cycloisomerase"/>
    <property type="match status" value="1"/>
</dbReference>
<comment type="caution">
    <text evidence="3">The sequence shown here is derived from an EMBL/GenBank/DDBJ whole genome shotgun (WGS) entry which is preliminary data.</text>
</comment>
<evidence type="ECO:0000256" key="1">
    <source>
        <dbReference type="ARBA" id="ARBA00022723"/>
    </source>
</evidence>
<evidence type="ECO:0000313" key="3">
    <source>
        <dbReference type="EMBL" id="PSB39152.1"/>
    </source>
</evidence>
<dbReference type="SMART" id="SM00922">
    <property type="entry name" value="MR_MLE"/>
    <property type="match status" value="1"/>
</dbReference>
<dbReference type="InterPro" id="IPR013342">
    <property type="entry name" value="Mandelate_racemase_C"/>
</dbReference>
<dbReference type="SFLD" id="SFLDS00001">
    <property type="entry name" value="Enolase"/>
    <property type="match status" value="1"/>
</dbReference>
<evidence type="ECO:0000259" key="2">
    <source>
        <dbReference type="SMART" id="SM00922"/>
    </source>
</evidence>
<dbReference type="Pfam" id="PF13378">
    <property type="entry name" value="MR_MLE_C"/>
    <property type="match status" value="1"/>
</dbReference>
<accession>A0ABX5FDC2</accession>
<dbReference type="SUPFAM" id="SSF51604">
    <property type="entry name" value="Enolase C-terminal domain-like"/>
    <property type="match status" value="1"/>
</dbReference>
<organism evidence="3 4">
    <name type="scientific">Aphanothece cf. minutissima CCALA 015</name>
    <dbReference type="NCBI Taxonomy" id="2107695"/>
    <lineage>
        <taxon>Bacteria</taxon>
        <taxon>Bacillati</taxon>
        <taxon>Cyanobacteriota</taxon>
        <taxon>Cyanophyceae</taxon>
        <taxon>Oscillatoriophycideae</taxon>
        <taxon>Chroococcales</taxon>
        <taxon>Aphanothecaceae</taxon>
        <taxon>Aphanothece</taxon>
    </lineage>
</organism>
<dbReference type="EMBL" id="PVWP01000001">
    <property type="protein sequence ID" value="PSB39152.1"/>
    <property type="molecule type" value="Genomic_DNA"/>
</dbReference>
<reference evidence="3 4" key="2">
    <citation type="submission" date="2018-03" db="EMBL/GenBank/DDBJ databases">
        <title>The ancient ancestry and fast evolution of plastids.</title>
        <authorList>
            <person name="Moore K.R."/>
            <person name="Magnabosco C."/>
            <person name="Momper L."/>
            <person name="Gold D.A."/>
            <person name="Bosak T."/>
            <person name="Fournier G.P."/>
        </authorList>
    </citation>
    <scope>NUCLEOTIDE SEQUENCE [LARGE SCALE GENOMIC DNA]</scope>
    <source>
        <strain evidence="3 4">CCALA 015</strain>
    </source>
</reference>
<protein>
    <submittedName>
        <fullName evidence="3">O-succinylbenzoate synthase</fullName>
    </submittedName>
</protein>
<dbReference type="InterPro" id="IPR036849">
    <property type="entry name" value="Enolase-like_C_sf"/>
</dbReference>
<gene>
    <name evidence="3" type="ORF">C7B81_00410</name>
</gene>